<evidence type="ECO:0000256" key="3">
    <source>
        <dbReference type="ARBA" id="ARBA00022679"/>
    </source>
</evidence>
<keyword evidence="2 4" id="KW-0328">Glycosyltransferase</keyword>
<dbReference type="FunFam" id="3.40.50.2000:FF:000054">
    <property type="entry name" value="Glycosyltransferase"/>
    <property type="match status" value="1"/>
</dbReference>
<dbReference type="EMBL" id="KK198760">
    <property type="protein sequence ID" value="KCW58589.1"/>
    <property type="molecule type" value="Genomic_DNA"/>
</dbReference>
<dbReference type="SUPFAM" id="SSF53756">
    <property type="entry name" value="UDP-Glycosyltransferase/glycogen phosphorylase"/>
    <property type="match status" value="1"/>
</dbReference>
<dbReference type="InterPro" id="IPR035595">
    <property type="entry name" value="UDP_glycos_trans_CS"/>
</dbReference>
<dbReference type="EC" id="2.4.1.-" evidence="5"/>
<dbReference type="CDD" id="cd03784">
    <property type="entry name" value="GT1_Gtf-like"/>
    <property type="match status" value="1"/>
</dbReference>
<dbReference type="InParanoid" id="A0A059AXW3"/>
<dbReference type="OMA" id="MYFPTLD"/>
<comment type="similarity">
    <text evidence="1 4">Belongs to the UDP-glycosyltransferase family.</text>
</comment>
<accession>A0A059AXW3</accession>
<dbReference type="Pfam" id="PF00201">
    <property type="entry name" value="UDPGT"/>
    <property type="match status" value="1"/>
</dbReference>
<reference evidence="6" key="1">
    <citation type="submission" date="2013-07" db="EMBL/GenBank/DDBJ databases">
        <title>The genome of Eucalyptus grandis.</title>
        <authorList>
            <person name="Schmutz J."/>
            <person name="Hayes R."/>
            <person name="Myburg A."/>
            <person name="Tuskan G."/>
            <person name="Grattapaglia D."/>
            <person name="Rokhsar D.S."/>
        </authorList>
    </citation>
    <scope>NUCLEOTIDE SEQUENCE</scope>
    <source>
        <tissue evidence="6">Leaf extractions</tissue>
    </source>
</reference>
<evidence type="ECO:0000256" key="5">
    <source>
        <dbReference type="RuleBase" id="RU362057"/>
    </source>
</evidence>
<dbReference type="KEGG" id="egr:104456857"/>
<dbReference type="FunFam" id="3.40.50.2000:FF:000051">
    <property type="entry name" value="Glycosyltransferase"/>
    <property type="match status" value="1"/>
</dbReference>
<evidence type="ECO:0000256" key="4">
    <source>
        <dbReference type="RuleBase" id="RU003718"/>
    </source>
</evidence>
<dbReference type="GO" id="GO:0047209">
    <property type="term" value="F:coniferyl-alcohol glucosyltransferase activity"/>
    <property type="evidence" value="ECO:0000318"/>
    <property type="project" value="GO_Central"/>
</dbReference>
<dbReference type="PROSITE" id="PS00375">
    <property type="entry name" value="UDPGT"/>
    <property type="match status" value="1"/>
</dbReference>
<dbReference type="Gramene" id="KCW58589">
    <property type="protein sequence ID" value="KCW58589"/>
    <property type="gene ID" value="EUGRSUZ_H01249"/>
</dbReference>
<evidence type="ECO:0000313" key="6">
    <source>
        <dbReference type="EMBL" id="KCW58589.1"/>
    </source>
</evidence>
<protein>
    <recommendedName>
        <fullName evidence="5">Glycosyltransferase</fullName>
        <ecNumber evidence="5">2.4.1.-</ecNumber>
    </recommendedName>
</protein>
<evidence type="ECO:0000256" key="1">
    <source>
        <dbReference type="ARBA" id="ARBA00009995"/>
    </source>
</evidence>
<sequence>MQTLKPHAALLASPGMGHLIPVVELGKCLAAHHGFDVTIFVVAPDSLIRESPVFSSASALNHLKLVLLPQVDISGLPDSTSSVVTQLVMMMRKALPSLRAAISSMRARPTALVVDLFGTEALAVAEEFDMLKYVFITSTARLLAATIHLPTVDGKVEQEHRIMKKPLQIPGLEPIQFEDTLDLFLDQTDKSLYAEYTRIGREIPTADGILVNTWQDLEPSALHALEDDKFLGRVTKAPVYPVGPLVRPVGPNSKSEVMNWLDMQPVESVIYFSFGSGGTLSAEQTTELAWGLELSQQRFVWVVHPPMDDDASGNFFNGSNGQDGTPNYLPEGFYTRTHDRGMVVPMWAPQTEILAHESVGGFVSHCGWNSTLESIVNGVPMVAWPLYAEQGMNATMLVEKLGTAVRSRTRPAGGPIGREEIADMVRSVINSKGNGMRTRAKELQRGAAGAVLEGGSSHNSLTRVAKECEVKLHSLSARALGA</sequence>
<evidence type="ECO:0000256" key="2">
    <source>
        <dbReference type="ARBA" id="ARBA00022676"/>
    </source>
</evidence>
<dbReference type="PANTHER" id="PTHR48046">
    <property type="entry name" value="UDP-GLYCOSYLTRANSFERASE 72E1"/>
    <property type="match status" value="1"/>
</dbReference>
<keyword evidence="3 4" id="KW-0808">Transferase</keyword>
<dbReference type="OrthoDB" id="5835829at2759"/>
<proteinExistence type="inferred from homology"/>
<dbReference type="eggNOG" id="KOG1192">
    <property type="taxonomic scope" value="Eukaryota"/>
</dbReference>
<dbReference type="AlphaFoldDB" id="A0A059AXW3"/>
<dbReference type="InterPro" id="IPR002213">
    <property type="entry name" value="UDP_glucos_trans"/>
</dbReference>
<gene>
    <name evidence="6" type="ORF">EUGRSUZ_H01249</name>
</gene>
<dbReference type="STRING" id="71139.A0A059AXW3"/>
<dbReference type="FunCoup" id="A0A059AXW3">
    <property type="interactions" value="374"/>
</dbReference>
<dbReference type="Gene3D" id="3.40.50.2000">
    <property type="entry name" value="Glycogen Phosphorylase B"/>
    <property type="match status" value="2"/>
</dbReference>
<dbReference type="PANTHER" id="PTHR48046:SF7">
    <property type="entry name" value="UDP-GLYCOSYLTRANSFERASE 72E1"/>
    <property type="match status" value="1"/>
</dbReference>
<name>A0A059AXW3_EUCGR</name>
<organism evidence="6">
    <name type="scientific">Eucalyptus grandis</name>
    <name type="common">Flooded gum</name>
    <dbReference type="NCBI Taxonomy" id="71139"/>
    <lineage>
        <taxon>Eukaryota</taxon>
        <taxon>Viridiplantae</taxon>
        <taxon>Streptophyta</taxon>
        <taxon>Embryophyta</taxon>
        <taxon>Tracheophyta</taxon>
        <taxon>Spermatophyta</taxon>
        <taxon>Magnoliopsida</taxon>
        <taxon>eudicotyledons</taxon>
        <taxon>Gunneridae</taxon>
        <taxon>Pentapetalae</taxon>
        <taxon>rosids</taxon>
        <taxon>malvids</taxon>
        <taxon>Myrtales</taxon>
        <taxon>Myrtaceae</taxon>
        <taxon>Myrtoideae</taxon>
        <taxon>Eucalypteae</taxon>
        <taxon>Eucalyptus</taxon>
    </lineage>
</organism>